<dbReference type="Proteomes" id="UP000008370">
    <property type="component" value="Unassembled WGS sequence"/>
</dbReference>
<dbReference type="RefSeq" id="XP_007401552.1">
    <property type="nucleotide sequence ID" value="XM_007401490.1"/>
</dbReference>
<evidence type="ECO:0000256" key="1">
    <source>
        <dbReference type="SAM" id="MobiDB-lite"/>
    </source>
</evidence>
<keyword evidence="3" id="KW-1185">Reference proteome</keyword>
<feature type="non-terminal residue" evidence="2">
    <location>
        <position position="1"/>
    </location>
</feature>
<dbReference type="InParanoid" id="K5VEP5"/>
<feature type="region of interest" description="Disordered" evidence="1">
    <location>
        <begin position="66"/>
        <end position="87"/>
    </location>
</feature>
<evidence type="ECO:0008006" key="4">
    <source>
        <dbReference type="Google" id="ProtNLM"/>
    </source>
</evidence>
<gene>
    <name evidence="2" type="ORF">PHACADRAFT_47385</name>
</gene>
<dbReference type="AlphaFoldDB" id="K5VEP5"/>
<feature type="compositionally biased region" description="Basic and acidic residues" evidence="1">
    <location>
        <begin position="78"/>
        <end position="87"/>
    </location>
</feature>
<reference evidence="2 3" key="1">
    <citation type="journal article" date="2012" name="BMC Genomics">
        <title>Comparative genomics of the white-rot fungi, Phanerochaete carnosa and P. chrysosporium, to elucidate the genetic basis of the distinct wood types they colonize.</title>
        <authorList>
            <person name="Suzuki H."/>
            <person name="MacDonald J."/>
            <person name="Syed K."/>
            <person name="Salamov A."/>
            <person name="Hori C."/>
            <person name="Aerts A."/>
            <person name="Henrissat B."/>
            <person name="Wiebenga A."/>
            <person name="vanKuyk P.A."/>
            <person name="Barry K."/>
            <person name="Lindquist E."/>
            <person name="LaButti K."/>
            <person name="Lapidus A."/>
            <person name="Lucas S."/>
            <person name="Coutinho P."/>
            <person name="Gong Y."/>
            <person name="Samejima M."/>
            <person name="Mahadevan R."/>
            <person name="Abou-Zaid M."/>
            <person name="de Vries R.P."/>
            <person name="Igarashi K."/>
            <person name="Yadav J.S."/>
            <person name="Grigoriev I.V."/>
            <person name="Master E.R."/>
        </authorList>
    </citation>
    <scope>NUCLEOTIDE SEQUENCE [LARGE SCALE GENOMIC DNA]</scope>
    <source>
        <strain evidence="2 3">HHB-10118-sp</strain>
    </source>
</reference>
<name>K5VEP5_PHACS</name>
<protein>
    <recommendedName>
        <fullName evidence="4">PWI domain-containing protein</fullName>
    </recommendedName>
</protein>
<accession>K5VEP5</accession>
<dbReference type="GeneID" id="18919904"/>
<dbReference type="HOGENOM" id="CLU_2298391_0_0_1"/>
<evidence type="ECO:0000313" key="3">
    <source>
        <dbReference type="Proteomes" id="UP000008370"/>
    </source>
</evidence>
<organism evidence="2 3">
    <name type="scientific">Phanerochaete carnosa (strain HHB-10118-sp)</name>
    <name type="common">White-rot fungus</name>
    <name type="synonym">Peniophora carnosa</name>
    <dbReference type="NCBI Taxonomy" id="650164"/>
    <lineage>
        <taxon>Eukaryota</taxon>
        <taxon>Fungi</taxon>
        <taxon>Dikarya</taxon>
        <taxon>Basidiomycota</taxon>
        <taxon>Agaricomycotina</taxon>
        <taxon>Agaricomycetes</taxon>
        <taxon>Polyporales</taxon>
        <taxon>Phanerochaetaceae</taxon>
        <taxon>Phanerochaete</taxon>
    </lineage>
</organism>
<proteinExistence type="predicted"/>
<dbReference type="OrthoDB" id="10253254at2759"/>
<dbReference type="EMBL" id="JH930480">
    <property type="protein sequence ID" value="EKM49643.1"/>
    <property type="molecule type" value="Genomic_DNA"/>
</dbReference>
<dbReference type="STRING" id="650164.K5VEP5"/>
<evidence type="ECO:0000313" key="2">
    <source>
        <dbReference type="EMBL" id="EKM49643.1"/>
    </source>
</evidence>
<dbReference type="KEGG" id="pco:PHACADRAFT_47385"/>
<sequence>MSSDLERYISDNSLRLFGLADRSIIDYVLTSASSAKSPDALFSSLHASGLPDIPDAHQFINEVWQRAPRKSKHKKDSTRKQAEQEAKALRSQRFDYLLDED</sequence>
<feature type="compositionally biased region" description="Basic residues" evidence="1">
    <location>
        <begin position="67"/>
        <end position="77"/>
    </location>
</feature>